<dbReference type="EMBL" id="AGXC01000002">
    <property type="protein sequence ID" value="EMZ41642.1"/>
    <property type="molecule type" value="Genomic_DNA"/>
</dbReference>
<accession>N2BIQ0</accession>
<organism evidence="4 5">
    <name type="scientific">Atopobium minutum 10063974</name>
    <dbReference type="NCBI Taxonomy" id="997872"/>
    <lineage>
        <taxon>Bacteria</taxon>
        <taxon>Bacillati</taxon>
        <taxon>Actinomycetota</taxon>
        <taxon>Coriobacteriia</taxon>
        <taxon>Coriobacteriales</taxon>
        <taxon>Atopobiaceae</taxon>
        <taxon>Atopobium</taxon>
    </lineage>
</organism>
<dbReference type="RefSeq" id="WP_002563391.1">
    <property type="nucleotide sequence ID" value="NZ_KB822533.1"/>
</dbReference>
<evidence type="ECO:0000313" key="4">
    <source>
        <dbReference type="EMBL" id="EMZ41642.1"/>
    </source>
</evidence>
<dbReference type="AlphaFoldDB" id="N2BIQ0"/>
<dbReference type="OrthoDB" id="3186513at2"/>
<evidence type="ECO:0000256" key="1">
    <source>
        <dbReference type="SAM" id="MobiDB-lite"/>
    </source>
</evidence>
<dbReference type="HOGENOM" id="CLU_1140753_0_0_11"/>
<evidence type="ECO:0000256" key="3">
    <source>
        <dbReference type="SAM" id="SignalP"/>
    </source>
</evidence>
<evidence type="ECO:0000256" key="2">
    <source>
        <dbReference type="SAM" id="Phobius"/>
    </source>
</evidence>
<proteinExistence type="predicted"/>
<name>N2BIQ0_9ACTN</name>
<keyword evidence="2" id="KW-0472">Membrane</keyword>
<keyword evidence="5" id="KW-1185">Reference proteome</keyword>
<feature type="signal peptide" evidence="3">
    <location>
        <begin position="1"/>
        <end position="23"/>
    </location>
</feature>
<dbReference type="NCBIfam" id="NF033218">
    <property type="entry name" value="anchor_AmaP"/>
    <property type="match status" value="1"/>
</dbReference>
<comment type="caution">
    <text evidence="4">The sequence shown here is derived from an EMBL/GenBank/DDBJ whole genome shotgun (WGS) entry which is preliminary data.</text>
</comment>
<keyword evidence="3" id="KW-0732">Signal</keyword>
<sequence length="243" mass="26090">MSSFKRFCLFVYSLAGLLLFALAALTHASPWAEQMRALVLIPEYVYALLVLATLTIIGLLVSFIVACTGRATTTLLVAQTDEGDITVSREAIASQAAHIVMAAGDAQARDVYVQINRNNKVDVFVKVEPFASMDIVTRGPELMEQLTTNLALLCGKEQLGSVHLSYIDAKQATVLVEKDNQTQAEKDTDAAAAADLDNPDDFDATLDSSTASKASRRSSYDQIVYIPTSTAQGSGTTTTEEGN</sequence>
<reference evidence="4 5" key="1">
    <citation type="submission" date="2013-03" db="EMBL/GenBank/DDBJ databases">
        <title>The Genome Sequence of Atopobium minutum 10063974.</title>
        <authorList>
            <consortium name="The Broad Institute Genome Sequencing Platform"/>
            <person name="Earl A."/>
            <person name="Ward D."/>
            <person name="Feldgarden M."/>
            <person name="Gevers D."/>
            <person name="Lambert T."/>
            <person name="Marvaud J.-C."/>
            <person name="Courvalin P."/>
            <person name="Walker B."/>
            <person name="Young S.K."/>
            <person name="Zeng Q."/>
            <person name="Gargeya S."/>
            <person name="Fitzgerald M."/>
            <person name="Haas B."/>
            <person name="Abouelleil A."/>
            <person name="Alvarado L."/>
            <person name="Arachchi H.M."/>
            <person name="Berlin A.M."/>
            <person name="Chapman S.B."/>
            <person name="Dewar J."/>
            <person name="Goldberg J."/>
            <person name="Griggs A."/>
            <person name="Gujja S."/>
            <person name="Hansen M."/>
            <person name="Howarth C."/>
            <person name="Imamovic A."/>
            <person name="Larimer J."/>
            <person name="McCowan C."/>
            <person name="Murphy C."/>
            <person name="Neiman D."/>
            <person name="Pearson M."/>
            <person name="Priest M."/>
            <person name="Roberts A."/>
            <person name="Saif S."/>
            <person name="Shea T."/>
            <person name="Sisk P."/>
            <person name="Sykes S."/>
            <person name="Wortman J."/>
            <person name="Nusbaum C."/>
            <person name="Birren B."/>
        </authorList>
    </citation>
    <scope>NUCLEOTIDE SEQUENCE [LARGE SCALE GENOMIC DNA]</scope>
    <source>
        <strain evidence="4 5">10063974</strain>
    </source>
</reference>
<dbReference type="Proteomes" id="UP000012651">
    <property type="component" value="Unassembled WGS sequence"/>
</dbReference>
<feature type="region of interest" description="Disordered" evidence="1">
    <location>
        <begin position="181"/>
        <end position="218"/>
    </location>
</feature>
<dbReference type="PATRIC" id="fig|997872.3.peg.615"/>
<feature type="transmembrane region" description="Helical" evidence="2">
    <location>
        <begin position="44"/>
        <end position="66"/>
    </location>
</feature>
<gene>
    <name evidence="4" type="ORF">HMPREF1091_00616</name>
</gene>
<keyword evidence="2" id="KW-0812">Transmembrane</keyword>
<evidence type="ECO:0000313" key="5">
    <source>
        <dbReference type="Proteomes" id="UP000012651"/>
    </source>
</evidence>
<protein>
    <recommendedName>
        <fullName evidence="6">Alkaline shock response membrane anchor protein AmaP</fullName>
    </recommendedName>
</protein>
<keyword evidence="2" id="KW-1133">Transmembrane helix</keyword>
<feature type="chain" id="PRO_5004114522" description="Alkaline shock response membrane anchor protein AmaP" evidence="3">
    <location>
        <begin position="24"/>
        <end position="243"/>
    </location>
</feature>
<evidence type="ECO:0008006" key="6">
    <source>
        <dbReference type="Google" id="ProtNLM"/>
    </source>
</evidence>